<proteinExistence type="predicted"/>
<dbReference type="EMBL" id="LT906462">
    <property type="protein sequence ID" value="SNV68562.1"/>
    <property type="molecule type" value="Genomic_DNA"/>
</dbReference>
<dbReference type="InterPro" id="IPR029068">
    <property type="entry name" value="Glyas_Bleomycin-R_OHBP_Dase"/>
</dbReference>
<keyword evidence="3" id="KW-1185">Reference proteome</keyword>
<reference evidence="2 3" key="1">
    <citation type="submission" date="2017-06" db="EMBL/GenBank/DDBJ databases">
        <authorList>
            <consortium name="Pathogen Informatics"/>
        </authorList>
    </citation>
    <scope>NUCLEOTIDE SEQUENCE [LARGE SCALE GENOMIC DNA]</scope>
    <source>
        <strain evidence="2 3">NCTC13839</strain>
    </source>
</reference>
<dbReference type="PANTHER" id="PTHR33990">
    <property type="entry name" value="PROTEIN YJDN-RELATED"/>
    <property type="match status" value="1"/>
</dbReference>
<dbReference type="InterPro" id="IPR028973">
    <property type="entry name" value="PhnB-like"/>
</dbReference>
<evidence type="ECO:0000313" key="3">
    <source>
        <dbReference type="Proteomes" id="UP000242084"/>
    </source>
</evidence>
<name>A0A239ZBM6_9STAP</name>
<dbReference type="GO" id="GO:0032259">
    <property type="term" value="P:methylation"/>
    <property type="evidence" value="ECO:0007669"/>
    <property type="project" value="UniProtKB-KW"/>
</dbReference>
<dbReference type="KEGG" id="sste:SAMEA4384403_1413"/>
<dbReference type="SUPFAM" id="SSF54593">
    <property type="entry name" value="Glyoxalase/Bleomycin resistance protein/Dihydroxybiphenyl dioxygenase"/>
    <property type="match status" value="1"/>
</dbReference>
<dbReference type="GO" id="GO:0008168">
    <property type="term" value="F:methyltransferase activity"/>
    <property type="evidence" value="ECO:0007669"/>
    <property type="project" value="UniProtKB-KW"/>
</dbReference>
<dbReference type="Proteomes" id="UP000242084">
    <property type="component" value="Chromosome 1"/>
</dbReference>
<dbReference type="Pfam" id="PF06983">
    <property type="entry name" value="3-dmu-9_3-mt"/>
    <property type="match status" value="1"/>
</dbReference>
<dbReference type="AlphaFoldDB" id="A0A239ZBM6"/>
<keyword evidence="2" id="KW-0489">Methyltransferase</keyword>
<protein>
    <submittedName>
        <fullName evidence="2">3-demethylubiquinone-9 3-methyltransferase</fullName>
    </submittedName>
</protein>
<evidence type="ECO:0000259" key="1">
    <source>
        <dbReference type="Pfam" id="PF06983"/>
    </source>
</evidence>
<keyword evidence="2" id="KW-0830">Ubiquinone</keyword>
<dbReference type="CDD" id="cd06588">
    <property type="entry name" value="PhnB_like"/>
    <property type="match status" value="1"/>
</dbReference>
<accession>A0A239ZBM6</accession>
<dbReference type="Gene3D" id="3.10.180.10">
    <property type="entry name" value="2,3-Dihydroxybiphenyl 1,2-Dioxygenase, domain 1"/>
    <property type="match status" value="1"/>
</dbReference>
<keyword evidence="2" id="KW-0808">Transferase</keyword>
<organism evidence="2 3">
    <name type="scientific">Mammaliicoccus stepanovicii</name>
    <dbReference type="NCBI Taxonomy" id="643214"/>
    <lineage>
        <taxon>Bacteria</taxon>
        <taxon>Bacillati</taxon>
        <taxon>Bacillota</taxon>
        <taxon>Bacilli</taxon>
        <taxon>Bacillales</taxon>
        <taxon>Staphylococcaceae</taxon>
        <taxon>Mammaliicoccus</taxon>
    </lineage>
</organism>
<dbReference type="RefSeq" id="WP_188350542.1">
    <property type="nucleotide sequence ID" value="NZ_BMDM01000005.1"/>
</dbReference>
<feature type="domain" description="PhnB-like" evidence="1">
    <location>
        <begin position="5"/>
        <end position="132"/>
    </location>
</feature>
<sequence>MLIKQVTPYLYFNGTCEDAMAFYSEALDGSVRESQTYGDAGIDAAQDSKRILHAQLEVDGQLFMFSDIPNDDDSLNKSHNIYIVLEFESEDKLKEVYNIFKEDGQVKMELQEMFWNQTYAKVIDKFGIGWDLCYTHQE</sequence>
<dbReference type="PANTHER" id="PTHR33990:SF1">
    <property type="entry name" value="PROTEIN YJDN"/>
    <property type="match status" value="1"/>
</dbReference>
<evidence type="ECO:0000313" key="2">
    <source>
        <dbReference type="EMBL" id="SNV68562.1"/>
    </source>
</evidence>
<gene>
    <name evidence="2" type="ORF">SAMEA4384403_01413</name>
</gene>